<evidence type="ECO:0000256" key="3">
    <source>
        <dbReference type="ARBA" id="ARBA00010281"/>
    </source>
</evidence>
<comment type="function">
    <text evidence="2 7">Synthesizes alpha-1,4-glucan chains using ADP-glucose.</text>
</comment>
<dbReference type="GO" id="GO:0004373">
    <property type="term" value="F:alpha-1,4-glucan glucosyltransferase (UDP-glucose donor) activity"/>
    <property type="evidence" value="ECO:0007669"/>
    <property type="project" value="InterPro"/>
</dbReference>
<reference evidence="10 11" key="1">
    <citation type="submission" date="2018-02" db="EMBL/GenBank/DDBJ databases">
        <title>Genomic Reconstructions from Amazon Rainforest and Pasture Soil Reveal Novel Insights into the Physiology of Candidate Phyla in Tropical Sites.</title>
        <authorList>
            <person name="Kroeger M.E."/>
            <person name="Delmont T."/>
            <person name="Eren A.M."/>
            <person name="Guo J."/>
            <person name="Meyer K.M."/>
            <person name="Khan K."/>
            <person name="Rodrigues J.L.M."/>
            <person name="Bohannan B.J.M."/>
            <person name="Tringe S."/>
            <person name="Borges C.D."/>
            <person name="Tiedje J."/>
            <person name="Tsai S.M."/>
            <person name="Nusslein K."/>
        </authorList>
    </citation>
    <scope>NUCLEOTIDE SEQUENCE [LARGE SCALE GENOMIC DNA]</scope>
    <source>
        <strain evidence="10">Amazon FNV 2010 28 9</strain>
    </source>
</reference>
<keyword evidence="6 7" id="KW-0320">Glycogen biosynthesis</keyword>
<keyword evidence="5 7" id="KW-0808">Transferase</keyword>
<dbReference type="EC" id="2.4.1.21" evidence="7"/>
<dbReference type="Proteomes" id="UP000246104">
    <property type="component" value="Unassembled WGS sequence"/>
</dbReference>
<dbReference type="Gene3D" id="3.40.50.2000">
    <property type="entry name" value="Glycogen Phosphorylase B"/>
    <property type="match status" value="2"/>
</dbReference>
<dbReference type="InterPro" id="IPR013534">
    <property type="entry name" value="Starch_synth_cat_dom"/>
</dbReference>
<comment type="caution">
    <text evidence="10">The sequence shown here is derived from an EMBL/GenBank/DDBJ whole genome shotgun (WGS) entry which is preliminary data.</text>
</comment>
<evidence type="ECO:0000256" key="1">
    <source>
        <dbReference type="ARBA" id="ARBA00001478"/>
    </source>
</evidence>
<dbReference type="NCBIfam" id="TIGR02095">
    <property type="entry name" value="glgA"/>
    <property type="match status" value="1"/>
</dbReference>
<dbReference type="InterPro" id="IPR011835">
    <property type="entry name" value="GS/SS"/>
</dbReference>
<comment type="caution">
    <text evidence="7">Lacks conserved residue(s) required for the propagation of feature annotation.</text>
</comment>
<dbReference type="CDD" id="cd03791">
    <property type="entry name" value="GT5_Glycogen_synthase_DULL1-like"/>
    <property type="match status" value="1"/>
</dbReference>
<dbReference type="GO" id="GO:0005978">
    <property type="term" value="P:glycogen biosynthetic process"/>
    <property type="evidence" value="ECO:0007669"/>
    <property type="project" value="UniProtKB-UniRule"/>
</dbReference>
<dbReference type="Pfam" id="PF00534">
    <property type="entry name" value="Glycos_transf_1"/>
    <property type="match status" value="1"/>
</dbReference>
<evidence type="ECO:0000259" key="9">
    <source>
        <dbReference type="Pfam" id="PF08323"/>
    </source>
</evidence>
<dbReference type="GO" id="GO:0009011">
    <property type="term" value="F:alpha-1,4-glucan glucosyltransferase (ADP-glucose donor) activity"/>
    <property type="evidence" value="ECO:0007669"/>
    <property type="project" value="UniProtKB-UniRule"/>
</dbReference>
<evidence type="ECO:0000256" key="4">
    <source>
        <dbReference type="ARBA" id="ARBA00022676"/>
    </source>
</evidence>
<comment type="pathway">
    <text evidence="7">Glycan biosynthesis; glycogen biosynthesis.</text>
</comment>
<proteinExistence type="inferred from homology"/>
<dbReference type="PANTHER" id="PTHR45825:SF11">
    <property type="entry name" value="ALPHA AMYLASE DOMAIN-CONTAINING PROTEIN"/>
    <property type="match status" value="1"/>
</dbReference>
<comment type="catalytic activity">
    <reaction evidence="1 7">
        <text>[(1-&gt;4)-alpha-D-glucosyl](n) + ADP-alpha-D-glucose = [(1-&gt;4)-alpha-D-glucosyl](n+1) + ADP + H(+)</text>
        <dbReference type="Rhea" id="RHEA:18189"/>
        <dbReference type="Rhea" id="RHEA-COMP:9584"/>
        <dbReference type="Rhea" id="RHEA-COMP:9587"/>
        <dbReference type="ChEBI" id="CHEBI:15378"/>
        <dbReference type="ChEBI" id="CHEBI:15444"/>
        <dbReference type="ChEBI" id="CHEBI:57498"/>
        <dbReference type="ChEBI" id="CHEBI:456216"/>
        <dbReference type="EC" id="2.4.1.21"/>
    </reaction>
</comment>
<dbReference type="AlphaFoldDB" id="A0A317JMP3"/>
<accession>A0A317JMP3</accession>
<protein>
    <recommendedName>
        <fullName evidence="7">Glycogen synthase</fullName>
        <ecNumber evidence="7">2.4.1.21</ecNumber>
    </recommendedName>
    <alternativeName>
        <fullName evidence="7">Starch [bacterial glycogen] synthase</fullName>
    </alternativeName>
</protein>
<dbReference type="SUPFAM" id="SSF53756">
    <property type="entry name" value="UDP-Glycosyltransferase/glycogen phosphorylase"/>
    <property type="match status" value="1"/>
</dbReference>
<evidence type="ECO:0000256" key="7">
    <source>
        <dbReference type="HAMAP-Rule" id="MF_00484"/>
    </source>
</evidence>
<dbReference type="Pfam" id="PF08323">
    <property type="entry name" value="Glyco_transf_5"/>
    <property type="match status" value="1"/>
</dbReference>
<dbReference type="InterPro" id="IPR001296">
    <property type="entry name" value="Glyco_trans_1"/>
</dbReference>
<evidence type="ECO:0000256" key="6">
    <source>
        <dbReference type="ARBA" id="ARBA00023056"/>
    </source>
</evidence>
<evidence type="ECO:0000256" key="5">
    <source>
        <dbReference type="ARBA" id="ARBA00022679"/>
    </source>
</evidence>
<evidence type="ECO:0000259" key="8">
    <source>
        <dbReference type="Pfam" id="PF00534"/>
    </source>
</evidence>
<evidence type="ECO:0000313" key="11">
    <source>
        <dbReference type="Proteomes" id="UP000246104"/>
    </source>
</evidence>
<gene>
    <name evidence="7" type="primary">glgA</name>
    <name evidence="10" type="ORF">C5B42_06125</name>
</gene>
<feature type="domain" description="Starch synthase catalytic" evidence="9">
    <location>
        <begin position="2"/>
        <end position="248"/>
    </location>
</feature>
<dbReference type="UniPathway" id="UPA00164"/>
<dbReference type="HAMAP" id="MF_00484">
    <property type="entry name" value="Glycogen_synth"/>
    <property type="match status" value="1"/>
</dbReference>
<evidence type="ECO:0000313" key="10">
    <source>
        <dbReference type="EMBL" id="PWU22403.1"/>
    </source>
</evidence>
<keyword evidence="4 7" id="KW-0328">Glycosyltransferase</keyword>
<dbReference type="EMBL" id="PSRQ01000065">
    <property type="protein sequence ID" value="PWU22403.1"/>
    <property type="molecule type" value="Genomic_DNA"/>
</dbReference>
<evidence type="ECO:0000256" key="2">
    <source>
        <dbReference type="ARBA" id="ARBA00002764"/>
    </source>
</evidence>
<organism evidence="10 11">
    <name type="scientific">Candidatus Cerribacteria bacterium 'Amazon FNV 2010 28 9'</name>
    <dbReference type="NCBI Taxonomy" id="2081795"/>
    <lineage>
        <taxon>Bacteria</taxon>
        <taxon>Candidatus Cerribacteria</taxon>
    </lineage>
</organism>
<name>A0A317JMP3_9BACT</name>
<feature type="domain" description="Glycosyl transferase family 1" evidence="8">
    <location>
        <begin position="297"/>
        <end position="451"/>
    </location>
</feature>
<sequence>MRILMLSAEVAPFATVGGLSQVLYFLSQSLLKGDHDVRIFTPFHGKIQQKKYRTKILIKDFKIPAQTPIVKTTPYIECKLRIYKTKKPIVYFLENREYYTLRENVFGYGDDHMRFYLMCRGCLEWLLLQKQQNKWFPEVIHVHDWHAAYFIELARKEKRYAQLLESIPILFSVHNFRYQGNMDFSFLPPTTRDRGTEKLAGMFEKKLQHQNALLRGILHADWINTVSPTHAIEVLDAQYGEGLEKVLQRKRAILSGVINGLDTHTFDPSHDPLIGKKYSLTTLEKRRENKKILQKEFGLEEDPNKPLLAFLGRIDKQKGLHLILEILEQLLQETNIQFVILGGGDQQLANEFRLLAQKYPKRIGTHLYANFKLPHKIFAGADMILMPSMFEPGGIVALEALRYGCVPVVRKTGGLSDTVKDFDPAQKTGNGFSFVAPTSTALLIACIRALETYRNTKLWTTVITNAMETDFSWDTSMKEYVKLYKKIIEIRKRQLSPNPNPAFVELK</sequence>
<comment type="similarity">
    <text evidence="3 7">Belongs to the glycosyltransferase 1 family. Bacterial/plant glycogen synthase subfamily.</text>
</comment>
<dbReference type="PANTHER" id="PTHR45825">
    <property type="entry name" value="GRANULE-BOUND STARCH SYNTHASE 1, CHLOROPLASTIC/AMYLOPLASTIC"/>
    <property type="match status" value="1"/>
</dbReference>